<dbReference type="InterPro" id="IPR008964">
    <property type="entry name" value="Invasin/intimin_cell_adhesion"/>
</dbReference>
<gene>
    <name evidence="2" type="ORF">FJZ00_08465</name>
</gene>
<dbReference type="AlphaFoldDB" id="A0A937X6P4"/>
<sequence>VACQTPVRLAGSFSPDSSRNGGANSSDAGLLPGEEFLPVGTFVPLGEGQIPVTVSEDPQTTKALAQGYGQLRIRVRWPRTVQHLPASSQTLVVAVYDPLGAIINRTVLSKPTGPGANIITDTTITVPSARHLTIWARAYRETAAALNEATHVPVAVATAAGDVRDNAILRVSLDLLYVPIRWANVTPVSPTNGGPCAVVTLSGSGFNGFIDPNNATPSFVAQFTKQTVLEGNSPQFPVINPTATPSPVPTFFPNVASPSAGTDLWVTSAGATRSSDTTILAPVPSGAVNGPLQILVDGLPAVPNPGRTIPTFTVLSTIDVTPNVTRGLATASLRTGTLTFTARATDSLGANFNSPTVTWSSSNLRVGVISSTGVFTPLIPGRTTLTVRTGCLVATVPIVVVSEWSTADYRVVYPNLGFSDVKGQVALPALSQGALTGVASNQ</sequence>
<feature type="non-terminal residue" evidence="2">
    <location>
        <position position="1"/>
    </location>
</feature>
<evidence type="ECO:0008006" key="4">
    <source>
        <dbReference type="Google" id="ProtNLM"/>
    </source>
</evidence>
<dbReference type="Proteomes" id="UP000703893">
    <property type="component" value="Unassembled WGS sequence"/>
</dbReference>
<organism evidence="2 3">
    <name type="scientific">Candidatus Tanganyikabacteria bacterium</name>
    <dbReference type="NCBI Taxonomy" id="2961651"/>
    <lineage>
        <taxon>Bacteria</taxon>
        <taxon>Bacillati</taxon>
        <taxon>Candidatus Sericytochromatia</taxon>
        <taxon>Candidatus Tanganyikabacteria</taxon>
    </lineage>
</organism>
<evidence type="ECO:0000313" key="3">
    <source>
        <dbReference type="Proteomes" id="UP000703893"/>
    </source>
</evidence>
<evidence type="ECO:0000313" key="2">
    <source>
        <dbReference type="EMBL" id="MBM3275174.1"/>
    </source>
</evidence>
<proteinExistence type="predicted"/>
<feature type="region of interest" description="Disordered" evidence="1">
    <location>
        <begin position="11"/>
        <end position="30"/>
    </location>
</feature>
<protein>
    <recommendedName>
        <fullName evidence="4">BIG2 domain-containing protein</fullName>
    </recommendedName>
</protein>
<dbReference type="EMBL" id="VGJX01000472">
    <property type="protein sequence ID" value="MBM3275174.1"/>
    <property type="molecule type" value="Genomic_DNA"/>
</dbReference>
<dbReference type="Gene3D" id="2.60.40.1080">
    <property type="match status" value="1"/>
</dbReference>
<accession>A0A937X6P4</accession>
<feature type="compositionally biased region" description="Polar residues" evidence="1">
    <location>
        <begin position="14"/>
        <end position="27"/>
    </location>
</feature>
<evidence type="ECO:0000256" key="1">
    <source>
        <dbReference type="SAM" id="MobiDB-lite"/>
    </source>
</evidence>
<dbReference type="SUPFAM" id="SSF49373">
    <property type="entry name" value="Invasin/intimin cell-adhesion fragments"/>
    <property type="match status" value="1"/>
</dbReference>
<comment type="caution">
    <text evidence="2">The sequence shown here is derived from an EMBL/GenBank/DDBJ whole genome shotgun (WGS) entry which is preliminary data.</text>
</comment>
<reference evidence="2 3" key="1">
    <citation type="submission" date="2019-03" db="EMBL/GenBank/DDBJ databases">
        <title>Lake Tanganyika Metagenome-Assembled Genomes (MAGs).</title>
        <authorList>
            <person name="Tran P."/>
        </authorList>
    </citation>
    <scope>NUCLEOTIDE SEQUENCE [LARGE SCALE GENOMIC DNA]</scope>
    <source>
        <strain evidence="2">K_DeepCast_65m_m2_236</strain>
    </source>
</reference>
<name>A0A937X6P4_9BACT</name>